<reference evidence="3 4" key="1">
    <citation type="submission" date="2016-10" db="EMBL/GenBank/DDBJ databases">
        <authorList>
            <person name="de Groot N.N."/>
        </authorList>
    </citation>
    <scope>NUCLEOTIDE SEQUENCE [LARGE SCALE GENOMIC DNA]</scope>
    <source>
        <strain evidence="3 4">CGMCC 4.3519</strain>
    </source>
</reference>
<name>A0A1H9KW94_9ACTN</name>
<feature type="compositionally biased region" description="Basic and acidic residues" evidence="2">
    <location>
        <begin position="202"/>
        <end position="214"/>
    </location>
</feature>
<feature type="region of interest" description="Disordered" evidence="2">
    <location>
        <begin position="167"/>
        <end position="228"/>
    </location>
</feature>
<dbReference type="EMBL" id="FOET01000030">
    <property type="protein sequence ID" value="SER03147.1"/>
    <property type="molecule type" value="Genomic_DNA"/>
</dbReference>
<protein>
    <recommendedName>
        <fullName evidence="1">NADH-quinone oxidoreductase subunit J</fullName>
        <ecNumber evidence="1">7.1.1.-</ecNumber>
    </recommendedName>
</protein>
<feature type="transmembrane region" description="Helical" evidence="1">
    <location>
        <begin position="137"/>
        <end position="160"/>
    </location>
</feature>
<keyword evidence="3" id="KW-0830">Ubiquinone</keyword>
<feature type="transmembrane region" description="Helical" evidence="1">
    <location>
        <begin position="50"/>
        <end position="72"/>
    </location>
</feature>
<dbReference type="GO" id="GO:0005886">
    <property type="term" value="C:plasma membrane"/>
    <property type="evidence" value="ECO:0007669"/>
    <property type="project" value="UniProtKB-SubCell"/>
</dbReference>
<dbReference type="InterPro" id="IPR001457">
    <property type="entry name" value="NADH_UbQ/plastoQ_OxRdtase_su6"/>
</dbReference>
<comment type="subcellular location">
    <subcellularLocation>
        <location evidence="1">Cell membrane</location>
        <topology evidence="1">Multi-pass membrane protein</topology>
    </subcellularLocation>
</comment>
<comment type="function">
    <text evidence="1">NDH-1 shuttles electrons from NADH, via FMN and iron-sulfur (Fe-S) centers, to quinones in the respiratory chain. Couples the redox reaction to proton translocation (for every two electrons transferred, four hydrogen ions are translocated across the cytoplasmic membrane), and thus conserves the redox energy in a proton gradient.</text>
</comment>
<evidence type="ECO:0000256" key="2">
    <source>
        <dbReference type="SAM" id="MobiDB-lite"/>
    </source>
</evidence>
<comment type="caution">
    <text evidence="1">Lacks conserved residue(s) required for the propagation of feature annotation.</text>
</comment>
<evidence type="ECO:0000313" key="4">
    <source>
        <dbReference type="Proteomes" id="UP000199055"/>
    </source>
</evidence>
<feature type="compositionally biased region" description="Gly residues" evidence="2">
    <location>
        <begin position="180"/>
        <end position="201"/>
    </location>
</feature>
<keyword evidence="1" id="KW-0812">Transmembrane</keyword>
<sequence>MQTALFCVLAVVAVASGAAVFVVDSMARATYALALSFVAVGVSLLLLDLAYLGVVTVLMMVMEMAIMAVFMVMFMMNPAGFMPMSMLHGKRAALAVSGGVFLALAALALLVPWPDRRGAAPADPTRAAGEAIMGSKMLVMIGVSAVLFTTIVAALVLAVARGRYGDDESAEHGHREGRGPHNGHGGGHGSHADHGGPGAHAGHGDHGGRIDHARHGTHAASRPEGSGT</sequence>
<feature type="compositionally biased region" description="Basic and acidic residues" evidence="2">
    <location>
        <begin position="167"/>
        <end position="179"/>
    </location>
</feature>
<dbReference type="GO" id="GO:0048038">
    <property type="term" value="F:quinone binding"/>
    <property type="evidence" value="ECO:0007669"/>
    <property type="project" value="UniProtKB-UniRule"/>
</dbReference>
<keyword evidence="1" id="KW-0874">Quinone</keyword>
<dbReference type="STRING" id="403935.SAMN05216481_13017"/>
<proteinExistence type="inferred from homology"/>
<evidence type="ECO:0000313" key="3">
    <source>
        <dbReference type="EMBL" id="SER03147.1"/>
    </source>
</evidence>
<dbReference type="EC" id="7.1.1.-" evidence="1"/>
<dbReference type="Pfam" id="PF00499">
    <property type="entry name" value="Oxidored_q3"/>
    <property type="match status" value="1"/>
</dbReference>
<dbReference type="Gene3D" id="1.20.120.1200">
    <property type="entry name" value="NADH-ubiquinone/plastoquinone oxidoreductase chain 6, subunit NuoJ"/>
    <property type="match status" value="1"/>
</dbReference>
<dbReference type="Proteomes" id="UP000199055">
    <property type="component" value="Unassembled WGS sequence"/>
</dbReference>
<keyword evidence="1" id="KW-1003">Cell membrane</keyword>
<dbReference type="AlphaFoldDB" id="A0A1H9KW94"/>
<dbReference type="GO" id="GO:0008137">
    <property type="term" value="F:NADH dehydrogenase (ubiquinone) activity"/>
    <property type="evidence" value="ECO:0007669"/>
    <property type="project" value="UniProtKB-UniRule"/>
</dbReference>
<gene>
    <name evidence="3" type="ORF">SAMN05216481_13017</name>
</gene>
<feature type="transmembrane region" description="Helical" evidence="1">
    <location>
        <begin position="92"/>
        <end position="113"/>
    </location>
</feature>
<keyword evidence="1" id="KW-0472">Membrane</keyword>
<comment type="catalytic activity">
    <reaction evidence="1">
        <text>a quinone + NADH + 5 H(+)(in) = a quinol + NAD(+) + 4 H(+)(out)</text>
        <dbReference type="Rhea" id="RHEA:57888"/>
        <dbReference type="ChEBI" id="CHEBI:15378"/>
        <dbReference type="ChEBI" id="CHEBI:24646"/>
        <dbReference type="ChEBI" id="CHEBI:57540"/>
        <dbReference type="ChEBI" id="CHEBI:57945"/>
        <dbReference type="ChEBI" id="CHEBI:132124"/>
    </reaction>
</comment>
<keyword evidence="1" id="KW-0520">NAD</keyword>
<dbReference type="RefSeq" id="WP_093663442.1">
    <property type="nucleotide sequence ID" value="NZ_FOET01000030.1"/>
</dbReference>
<keyword evidence="4" id="KW-1185">Reference proteome</keyword>
<keyword evidence="1" id="KW-1133">Transmembrane helix</keyword>
<organism evidence="3 4">
    <name type="scientific">Streptomyces radiopugnans</name>
    <dbReference type="NCBI Taxonomy" id="403935"/>
    <lineage>
        <taxon>Bacteria</taxon>
        <taxon>Bacillati</taxon>
        <taxon>Actinomycetota</taxon>
        <taxon>Actinomycetes</taxon>
        <taxon>Kitasatosporales</taxon>
        <taxon>Streptomycetaceae</taxon>
        <taxon>Streptomyces</taxon>
    </lineage>
</organism>
<evidence type="ECO:0000256" key="1">
    <source>
        <dbReference type="RuleBase" id="RU004429"/>
    </source>
</evidence>
<accession>A0A1H9KW94</accession>
<dbReference type="InterPro" id="IPR042106">
    <property type="entry name" value="Nuo/plastoQ_OxRdtase_6_NuoJ"/>
</dbReference>
<comment type="similarity">
    <text evidence="1">Belongs to the complex I subunit 6 family.</text>
</comment>